<feature type="domain" description="Peptidase M20 dimerisation" evidence="3">
    <location>
        <begin position="162"/>
        <end position="261"/>
    </location>
</feature>
<reference evidence="4 5" key="1">
    <citation type="submission" date="2018-11" db="EMBL/GenBank/DDBJ databases">
        <title>Genomic profiling of Staphylococcus species from a Poultry farm system in KwaZulu-Natal, South Africa.</title>
        <authorList>
            <person name="Amoako D.G."/>
            <person name="Somboro A.M."/>
            <person name="Abia A.L.K."/>
            <person name="Bester L.A."/>
            <person name="Essack S.Y."/>
        </authorList>
    </citation>
    <scope>NUCLEOTIDE SEQUENCE [LARGE SCALE GENOMIC DNA]</scope>
    <source>
        <strain evidence="4 5">SA11</strain>
    </source>
</reference>
<keyword evidence="2" id="KW-0378">Hydrolase</keyword>
<comment type="caution">
    <text evidence="4">The sequence shown here is derived from an EMBL/GenBank/DDBJ whole genome shotgun (WGS) entry which is preliminary data.</text>
</comment>
<evidence type="ECO:0000313" key="4">
    <source>
        <dbReference type="EMBL" id="RZI02697.1"/>
    </source>
</evidence>
<evidence type="ECO:0000259" key="3">
    <source>
        <dbReference type="Pfam" id="PF07687"/>
    </source>
</evidence>
<name>A0A4Q7CMS4_9STAP</name>
<dbReference type="InterPro" id="IPR036264">
    <property type="entry name" value="Bact_exopeptidase_dim_dom"/>
</dbReference>
<gene>
    <name evidence="4" type="ORF">EIG99_05505</name>
</gene>
<dbReference type="Gene3D" id="3.30.70.360">
    <property type="match status" value="1"/>
</dbReference>
<dbReference type="PANTHER" id="PTHR43808">
    <property type="entry name" value="ACETYLORNITHINE DEACETYLASE"/>
    <property type="match status" value="1"/>
</dbReference>
<dbReference type="InterPro" id="IPR002933">
    <property type="entry name" value="Peptidase_M20"/>
</dbReference>
<organism evidence="4 5">
    <name type="scientific">Staphylococcus condimenti</name>
    <dbReference type="NCBI Taxonomy" id="70255"/>
    <lineage>
        <taxon>Bacteria</taxon>
        <taxon>Bacillati</taxon>
        <taxon>Bacillota</taxon>
        <taxon>Bacilli</taxon>
        <taxon>Bacillales</taxon>
        <taxon>Staphylococcaceae</taxon>
        <taxon>Staphylococcus</taxon>
    </lineage>
</organism>
<dbReference type="SUPFAM" id="SSF53187">
    <property type="entry name" value="Zn-dependent exopeptidases"/>
    <property type="match status" value="1"/>
</dbReference>
<dbReference type="AlphaFoldDB" id="A0A4Q7CMS4"/>
<dbReference type="SUPFAM" id="SSF55031">
    <property type="entry name" value="Bacterial exopeptidase dimerisation domain"/>
    <property type="match status" value="1"/>
</dbReference>
<accession>A0A4Q7CMS4</accession>
<evidence type="ECO:0000256" key="2">
    <source>
        <dbReference type="ARBA" id="ARBA00022801"/>
    </source>
</evidence>
<dbReference type="Proteomes" id="UP000293854">
    <property type="component" value="Unassembled WGS sequence"/>
</dbReference>
<protein>
    <submittedName>
        <fullName evidence="4">M20 family peptidase</fullName>
    </submittedName>
</protein>
<dbReference type="InterPro" id="IPR050072">
    <property type="entry name" value="Peptidase_M20A"/>
</dbReference>
<dbReference type="PANTHER" id="PTHR43808:SF31">
    <property type="entry name" value="N-ACETYL-L-CITRULLINE DEACETYLASE"/>
    <property type="match status" value="1"/>
</dbReference>
<dbReference type="GO" id="GO:0046872">
    <property type="term" value="F:metal ion binding"/>
    <property type="evidence" value="ECO:0007669"/>
    <property type="project" value="UniProtKB-KW"/>
</dbReference>
<dbReference type="EMBL" id="RQTE01000090">
    <property type="protein sequence ID" value="RZI02697.1"/>
    <property type="molecule type" value="Genomic_DNA"/>
</dbReference>
<keyword evidence="1" id="KW-0479">Metal-binding</keyword>
<dbReference type="RefSeq" id="WP_130135442.1">
    <property type="nucleotide sequence ID" value="NZ_RQTE01000090.1"/>
</dbReference>
<dbReference type="Pfam" id="PF01546">
    <property type="entry name" value="Peptidase_M20"/>
    <property type="match status" value="1"/>
</dbReference>
<dbReference type="Pfam" id="PF07687">
    <property type="entry name" value="M20_dimer"/>
    <property type="match status" value="1"/>
</dbReference>
<evidence type="ECO:0000256" key="1">
    <source>
        <dbReference type="ARBA" id="ARBA00022723"/>
    </source>
</evidence>
<dbReference type="GO" id="GO:0008777">
    <property type="term" value="F:acetylornithine deacetylase activity"/>
    <property type="evidence" value="ECO:0007669"/>
    <property type="project" value="TreeGrafter"/>
</dbReference>
<evidence type="ECO:0000313" key="5">
    <source>
        <dbReference type="Proteomes" id="UP000293854"/>
    </source>
</evidence>
<dbReference type="Gene3D" id="3.40.630.10">
    <property type="entry name" value="Zn peptidases"/>
    <property type="match status" value="1"/>
</dbReference>
<dbReference type="GO" id="GO:0006526">
    <property type="term" value="P:L-arginine biosynthetic process"/>
    <property type="evidence" value="ECO:0007669"/>
    <property type="project" value="TreeGrafter"/>
</dbReference>
<proteinExistence type="predicted"/>
<sequence length="359" mass="39607">MTKTLDLLKSLIEFDSSTKDEANKTLQFCKTWLEQEGLEPVRLSNEGFDSLICNVGAGEKRLILNGHVDVVSGNPNQFEPRVEENKIYGRGSADMKAGVSAMMSALSELQHKDLGNTSVQLQLVTDEEIGGKHGANFLTDQGYLGDFVICGEPTQLGIGYQAKGILQVDIHLKGKSAHGSRPWEGENAIEKALETYQKILDLPFAKESTELFEGPSINLAKIRGGTVYNKVPDEAVISYDIRFLPGQSEKEILKQIESEIDGEISIHLSGASVMNETDNPFIQKLVKEISQRTHQSPKSVKLFGQHGFADTRYFSRFGTPAIEFGPSGAAWHGDGEYAEIDSIEIYKDILVRFAESFSN</sequence>
<dbReference type="InterPro" id="IPR011650">
    <property type="entry name" value="Peptidase_M20_dimer"/>
</dbReference>